<dbReference type="GO" id="GO:0000049">
    <property type="term" value="F:tRNA binding"/>
    <property type="evidence" value="ECO:0007669"/>
    <property type="project" value="TreeGrafter"/>
</dbReference>
<dbReference type="GO" id="GO:0031591">
    <property type="term" value="P:wybutosine biosynthetic process"/>
    <property type="evidence" value="ECO:0007669"/>
    <property type="project" value="TreeGrafter"/>
</dbReference>
<dbReference type="PANTHER" id="PTHR12461">
    <property type="entry name" value="HYPOXIA-INDUCIBLE FACTOR 1 ALPHA INHIBITOR-RELATED"/>
    <property type="match status" value="1"/>
</dbReference>
<sequence length="342" mass="39563">MESISGSKNCDRKTKVKELRYICGISCEEFKNEIYPKRVPVVLRGFDLGSCTSKWTVEYLVSQAGDKKVTTHVSEIPQMDFLNKNFLYRILPFSELVKRASQDSNEEFFICPEEKYYLRSLGDDPRNTVANIEEQFPQIANDLNIPDLFPAKSFFSSVFRIASKSTQLWTHYDIMDNILMQIKGRKRVVLFSPQDAHNLYLQDGKSTVLDIDNINTEKFPLFLKATRYECILEPGDILFIPALWFHNVISEEFGIAVNVFWKHLDPALYNPKDPYGNKDPLAMQSATQIVDRAIKTLGVLPPEYKDFYARLLVSRIEQPSRSLNIDKQLREERVAKVKLRLV</sequence>
<evidence type="ECO:0000313" key="2">
    <source>
        <dbReference type="EMBL" id="CAI9716880.1"/>
    </source>
</evidence>
<dbReference type="AlphaFoldDB" id="A0AA36AIM5"/>
<feature type="domain" description="JmjC" evidence="1">
    <location>
        <begin position="125"/>
        <end position="273"/>
    </location>
</feature>
<accession>A0AA36AIM5</accession>
<gene>
    <name evidence="2" type="ORF">OCTVUL_1B030637</name>
</gene>
<protein>
    <recommendedName>
        <fullName evidence="1">JmjC domain-containing protein</fullName>
    </recommendedName>
</protein>
<dbReference type="PANTHER" id="PTHR12461:SF104">
    <property type="entry name" value="TRNA WYBUTOSINE-SYNTHESIZING PROTEIN 5"/>
    <property type="match status" value="1"/>
</dbReference>
<dbReference type="Gene3D" id="6.10.140.1470">
    <property type="match status" value="1"/>
</dbReference>
<evidence type="ECO:0000313" key="3">
    <source>
        <dbReference type="Proteomes" id="UP001162480"/>
    </source>
</evidence>
<dbReference type="SUPFAM" id="SSF51197">
    <property type="entry name" value="Clavaminate synthase-like"/>
    <property type="match status" value="1"/>
</dbReference>
<dbReference type="SMART" id="SM00558">
    <property type="entry name" value="JmjC"/>
    <property type="match status" value="1"/>
</dbReference>
<dbReference type="Gene3D" id="2.60.120.650">
    <property type="entry name" value="Cupin"/>
    <property type="match status" value="1"/>
</dbReference>
<dbReference type="InterPro" id="IPR003347">
    <property type="entry name" value="JmjC_dom"/>
</dbReference>
<keyword evidence="3" id="KW-1185">Reference proteome</keyword>
<evidence type="ECO:0000259" key="1">
    <source>
        <dbReference type="SMART" id="SM00558"/>
    </source>
</evidence>
<organism evidence="2 3">
    <name type="scientific">Octopus vulgaris</name>
    <name type="common">Common octopus</name>
    <dbReference type="NCBI Taxonomy" id="6645"/>
    <lineage>
        <taxon>Eukaryota</taxon>
        <taxon>Metazoa</taxon>
        <taxon>Spiralia</taxon>
        <taxon>Lophotrochozoa</taxon>
        <taxon>Mollusca</taxon>
        <taxon>Cephalopoda</taxon>
        <taxon>Coleoidea</taxon>
        <taxon>Octopodiformes</taxon>
        <taxon>Octopoda</taxon>
        <taxon>Incirrata</taxon>
        <taxon>Octopodidae</taxon>
        <taxon>Octopus</taxon>
    </lineage>
</organism>
<reference evidence="2" key="1">
    <citation type="submission" date="2023-08" db="EMBL/GenBank/DDBJ databases">
        <authorList>
            <person name="Alioto T."/>
            <person name="Alioto T."/>
            <person name="Gomez Garrido J."/>
        </authorList>
    </citation>
    <scope>NUCLEOTIDE SEQUENCE</scope>
</reference>
<dbReference type="InterPro" id="IPR041667">
    <property type="entry name" value="Cupin_8"/>
</dbReference>
<dbReference type="EMBL" id="OX597815">
    <property type="protein sequence ID" value="CAI9716880.1"/>
    <property type="molecule type" value="Genomic_DNA"/>
</dbReference>
<proteinExistence type="predicted"/>
<name>A0AA36AIM5_OCTVU</name>
<dbReference type="Pfam" id="PF13621">
    <property type="entry name" value="Cupin_8"/>
    <property type="match status" value="1"/>
</dbReference>
<dbReference type="Proteomes" id="UP001162480">
    <property type="component" value="Chromosome 2"/>
</dbReference>